<dbReference type="STRING" id="634994.GCWU000323_00517"/>
<protein>
    <submittedName>
        <fullName evidence="2">Uncharacterized protein</fullName>
    </submittedName>
</protein>
<sequence>MTIREQLEKEMDQEEIKELEENSIDDNKGYDEMDDFDTDINLDSD</sequence>
<reference evidence="2 3" key="1">
    <citation type="submission" date="2009-09" db="EMBL/GenBank/DDBJ databases">
        <authorList>
            <person name="Weinstock G."/>
            <person name="Sodergren E."/>
            <person name="Clifton S."/>
            <person name="Fulton L."/>
            <person name="Fulton B."/>
            <person name="Courtney L."/>
            <person name="Fronick C."/>
            <person name="Harrison M."/>
            <person name="Strong C."/>
            <person name="Farmer C."/>
            <person name="Delahaunty K."/>
            <person name="Markovic C."/>
            <person name="Hall O."/>
            <person name="Minx P."/>
            <person name="Tomlinson C."/>
            <person name="Mitreva M."/>
            <person name="Nelson J."/>
            <person name="Hou S."/>
            <person name="Wollam A."/>
            <person name="Pepin K.H."/>
            <person name="Johnson M."/>
            <person name="Bhonagiri V."/>
            <person name="Nash W.E."/>
            <person name="Warren W."/>
            <person name="Chinwalla A."/>
            <person name="Mardis E.R."/>
            <person name="Wilson R.K."/>
        </authorList>
    </citation>
    <scope>NUCLEOTIDE SEQUENCE [LARGE SCALE GENOMIC DNA]</scope>
    <source>
        <strain evidence="2 3">F0254</strain>
    </source>
</reference>
<evidence type="ECO:0000313" key="3">
    <source>
        <dbReference type="Proteomes" id="UP000006233"/>
    </source>
</evidence>
<dbReference type="EMBL" id="ACVB02000007">
    <property type="protein sequence ID" value="EEX75268.1"/>
    <property type="molecule type" value="Genomic_DNA"/>
</dbReference>
<evidence type="ECO:0000313" key="2">
    <source>
        <dbReference type="EMBL" id="EEX75268.1"/>
    </source>
</evidence>
<name>C9MV46_9FUSO</name>
<dbReference type="RefSeq" id="WP_006803854.1">
    <property type="nucleotide sequence ID" value="NZ_GG700632.1"/>
</dbReference>
<dbReference type="AlphaFoldDB" id="C9MV46"/>
<dbReference type="Proteomes" id="UP000006233">
    <property type="component" value="Unassembled WGS sequence"/>
</dbReference>
<organism evidence="2 3">
    <name type="scientific">Leptotrichia hofstadii F0254</name>
    <dbReference type="NCBI Taxonomy" id="634994"/>
    <lineage>
        <taxon>Bacteria</taxon>
        <taxon>Fusobacteriati</taxon>
        <taxon>Fusobacteriota</taxon>
        <taxon>Fusobacteriia</taxon>
        <taxon>Fusobacteriales</taxon>
        <taxon>Leptotrichiaceae</taxon>
        <taxon>Leptotrichia</taxon>
    </lineage>
</organism>
<comment type="caution">
    <text evidence="2">The sequence shown here is derived from an EMBL/GenBank/DDBJ whole genome shotgun (WGS) entry which is preliminary data.</text>
</comment>
<feature type="region of interest" description="Disordered" evidence="1">
    <location>
        <begin position="1"/>
        <end position="45"/>
    </location>
</feature>
<gene>
    <name evidence="2" type="ORF">GCWU000323_00517</name>
</gene>
<feature type="compositionally biased region" description="Acidic residues" evidence="1">
    <location>
        <begin position="32"/>
        <end position="45"/>
    </location>
</feature>
<dbReference type="HOGENOM" id="CLU_3218158_0_0_0"/>
<evidence type="ECO:0000256" key="1">
    <source>
        <dbReference type="SAM" id="MobiDB-lite"/>
    </source>
</evidence>
<proteinExistence type="predicted"/>
<feature type="compositionally biased region" description="Basic and acidic residues" evidence="1">
    <location>
        <begin position="1"/>
        <end position="31"/>
    </location>
</feature>
<accession>C9MV46</accession>